<evidence type="ECO:0000256" key="8">
    <source>
        <dbReference type="ARBA" id="ARBA00040748"/>
    </source>
</evidence>
<sequence>MSDQFTSVQWDRDEDKKQEEQVNLQTKQTLPVPFTSQNTLQDTEVQIHGDESETTTTENKDYFIETYVSTPITEYDGQNPFTSFLIQIKTDCAKFKKKTFQIRRRYSDFHFIYECLSNDYPTVVIPPLPNKQRLEYIKGGRFTDEFTNKRAISLNNFLNRVCKHPILKQSQIFHIFLEDSDYWITYKSNLKITSNNLDTSNSTAQNLETVTDYIMNSFKKPSYESIHKREFQDIQEKSTKLQENLNRIDHIYTKVLNKQHDISDDFSRFSEEFSKLNILLTNDIAGKSRPAAKQDANSTLVSNQFSKFSSNLNKMSEGMHLLNHEIEYNYLTSLKDLEHYIAQLKSLIKLKETKSIDYEMLSSYLDKAKQEREYLISGGSVTSSAEGTISFLTRKLESMAGLGSAHQHGNLTNERIEKLNSRIQMLEKEKKLAFEVFEKFEDDILEEYQFFEKIKNEEVNESLKGLCDSYLEYYTNLVNDWKSLEFPASELNIANNVFKNKLFEDDEHFSNNDVLKNNELLNENLAKIQSLKH</sequence>
<keyword evidence="4" id="KW-0813">Transport</keyword>
<dbReference type="InterPro" id="IPR027267">
    <property type="entry name" value="AH/BAR_dom_sf"/>
</dbReference>
<evidence type="ECO:0000256" key="9">
    <source>
        <dbReference type="ARBA" id="ARBA00041273"/>
    </source>
</evidence>
<dbReference type="InterPro" id="IPR036871">
    <property type="entry name" value="PX_dom_sf"/>
</dbReference>
<evidence type="ECO:0000313" key="14">
    <source>
        <dbReference type="Proteomes" id="UP000094801"/>
    </source>
</evidence>
<evidence type="ECO:0000256" key="6">
    <source>
        <dbReference type="ARBA" id="ARBA00023121"/>
    </source>
</evidence>
<evidence type="ECO:0000256" key="2">
    <source>
        <dbReference type="ARBA" id="ARBA00004496"/>
    </source>
</evidence>
<dbReference type="OrthoDB" id="205639at2759"/>
<evidence type="ECO:0000256" key="3">
    <source>
        <dbReference type="ARBA" id="ARBA00010883"/>
    </source>
</evidence>
<dbReference type="PANTHER" id="PTHR45949:SF2">
    <property type="entry name" value="SORTING NEXIN-4"/>
    <property type="match status" value="1"/>
</dbReference>
<keyword evidence="14" id="KW-1185">Reference proteome</keyword>
<evidence type="ECO:0000259" key="12">
    <source>
        <dbReference type="PROSITE" id="PS50195"/>
    </source>
</evidence>
<keyword evidence="6" id="KW-0446">Lipid-binding</keyword>
<feature type="compositionally biased region" description="Basic and acidic residues" evidence="11">
    <location>
        <begin position="10"/>
        <end position="20"/>
    </location>
</feature>
<dbReference type="GO" id="GO:0000422">
    <property type="term" value="P:autophagy of mitochondrion"/>
    <property type="evidence" value="ECO:0007669"/>
    <property type="project" value="TreeGrafter"/>
</dbReference>
<feature type="coiled-coil region" evidence="10">
    <location>
        <begin position="409"/>
        <end position="436"/>
    </location>
</feature>
<dbReference type="PROSITE" id="PS50195">
    <property type="entry name" value="PX"/>
    <property type="match status" value="1"/>
</dbReference>
<evidence type="ECO:0000256" key="7">
    <source>
        <dbReference type="ARBA" id="ARBA00023136"/>
    </source>
</evidence>
<dbReference type="STRING" id="983967.A0A1E4T669"/>
<dbReference type="SUPFAM" id="SSF64268">
    <property type="entry name" value="PX domain"/>
    <property type="match status" value="1"/>
</dbReference>
<dbReference type="AlphaFoldDB" id="A0A1E4T669"/>
<dbReference type="GO" id="GO:0032456">
    <property type="term" value="P:endocytic recycling"/>
    <property type="evidence" value="ECO:0007669"/>
    <property type="project" value="TreeGrafter"/>
</dbReference>
<evidence type="ECO:0000256" key="1">
    <source>
        <dbReference type="ARBA" id="ARBA00004184"/>
    </source>
</evidence>
<dbReference type="GO" id="GO:0034727">
    <property type="term" value="P:piecemeal microautophagy of the nucleus"/>
    <property type="evidence" value="ECO:0007669"/>
    <property type="project" value="TreeGrafter"/>
</dbReference>
<comment type="similarity">
    <text evidence="3">Belongs to the sorting nexin family.</text>
</comment>
<accession>A0A1E4T669</accession>
<dbReference type="PANTHER" id="PTHR45949">
    <property type="entry name" value="SORTING NEXIN-4"/>
    <property type="match status" value="1"/>
</dbReference>
<feature type="region of interest" description="Disordered" evidence="11">
    <location>
        <begin position="1"/>
        <end position="24"/>
    </location>
</feature>
<dbReference type="GO" id="GO:0005769">
    <property type="term" value="C:early endosome"/>
    <property type="evidence" value="ECO:0007669"/>
    <property type="project" value="TreeGrafter"/>
</dbReference>
<dbReference type="SUPFAM" id="SSF103657">
    <property type="entry name" value="BAR/IMD domain-like"/>
    <property type="match status" value="1"/>
</dbReference>
<protein>
    <recommendedName>
        <fullName evidence="8">Sorting nexin-4</fullName>
    </recommendedName>
    <alternativeName>
        <fullName evidence="9">Autophagy-related protein 24</fullName>
    </alternativeName>
</protein>
<keyword evidence="10" id="KW-0175">Coiled coil</keyword>
<dbReference type="Gene3D" id="3.30.1520.10">
    <property type="entry name" value="Phox-like domain"/>
    <property type="match status" value="1"/>
</dbReference>
<keyword evidence="7" id="KW-0472">Membrane</keyword>
<dbReference type="GO" id="GO:0015031">
    <property type="term" value="P:protein transport"/>
    <property type="evidence" value="ECO:0007669"/>
    <property type="project" value="TreeGrafter"/>
</dbReference>
<evidence type="ECO:0000256" key="10">
    <source>
        <dbReference type="SAM" id="Coils"/>
    </source>
</evidence>
<dbReference type="EMBL" id="KV453848">
    <property type="protein sequence ID" value="ODV87222.1"/>
    <property type="molecule type" value="Genomic_DNA"/>
</dbReference>
<organism evidence="13 14">
    <name type="scientific">[Candida] arabinofermentans NRRL YB-2248</name>
    <dbReference type="NCBI Taxonomy" id="983967"/>
    <lineage>
        <taxon>Eukaryota</taxon>
        <taxon>Fungi</taxon>
        <taxon>Dikarya</taxon>
        <taxon>Ascomycota</taxon>
        <taxon>Saccharomycotina</taxon>
        <taxon>Pichiomycetes</taxon>
        <taxon>Pichiales</taxon>
        <taxon>Pichiaceae</taxon>
        <taxon>Ogataea</taxon>
        <taxon>Ogataea/Candida clade</taxon>
    </lineage>
</organism>
<dbReference type="GO" id="GO:0000407">
    <property type="term" value="C:phagophore assembly site"/>
    <property type="evidence" value="ECO:0007669"/>
    <property type="project" value="TreeGrafter"/>
</dbReference>
<dbReference type="CDD" id="cd06863">
    <property type="entry name" value="PX_Atg24p"/>
    <property type="match status" value="1"/>
</dbReference>
<comment type="subcellular location">
    <subcellularLocation>
        <location evidence="2">Cytoplasm</location>
    </subcellularLocation>
    <subcellularLocation>
        <location evidence="1">Endomembrane system</location>
        <topology evidence="1">Peripheral membrane protein</topology>
    </subcellularLocation>
</comment>
<reference evidence="14" key="1">
    <citation type="submission" date="2016-04" db="EMBL/GenBank/DDBJ databases">
        <title>Comparative genomics of biotechnologically important yeasts.</title>
        <authorList>
            <consortium name="DOE Joint Genome Institute"/>
            <person name="Riley R."/>
            <person name="Haridas S."/>
            <person name="Wolfe K.H."/>
            <person name="Lopes M.R."/>
            <person name="Hittinger C.T."/>
            <person name="Goker M."/>
            <person name="Salamov A."/>
            <person name="Wisecaver J."/>
            <person name="Long T.M."/>
            <person name="Aerts A.L."/>
            <person name="Barry K."/>
            <person name="Choi C."/>
            <person name="Clum A."/>
            <person name="Coughlan A.Y."/>
            <person name="Deshpande S."/>
            <person name="Douglass A.P."/>
            <person name="Hanson S.J."/>
            <person name="Klenk H.-P."/>
            <person name="Labutti K."/>
            <person name="Lapidus A."/>
            <person name="Lindquist E."/>
            <person name="Lipzen A."/>
            <person name="Meier-Kolthoff J.P."/>
            <person name="Ohm R.A."/>
            <person name="Otillar R.P."/>
            <person name="Pangilinan J."/>
            <person name="Peng Y."/>
            <person name="Rokas A."/>
            <person name="Rosa C.A."/>
            <person name="Scheuner C."/>
            <person name="Sibirny A.A."/>
            <person name="Slot J.C."/>
            <person name="Stielow J.B."/>
            <person name="Sun H."/>
            <person name="Kurtzman C.P."/>
            <person name="Blackwell M."/>
            <person name="Grigoriev I.V."/>
            <person name="Jeffries T.W."/>
        </authorList>
    </citation>
    <scope>NUCLEOTIDE SEQUENCE [LARGE SCALE GENOMIC DNA]</scope>
    <source>
        <strain evidence="14">NRRL YB-2248</strain>
    </source>
</reference>
<name>A0A1E4T669_9ASCO</name>
<dbReference type="InterPro" id="IPR001683">
    <property type="entry name" value="PX_dom"/>
</dbReference>
<keyword evidence="5" id="KW-0963">Cytoplasm</keyword>
<proteinExistence type="inferred from homology"/>
<dbReference type="GO" id="GO:0035091">
    <property type="term" value="F:phosphatidylinositol binding"/>
    <property type="evidence" value="ECO:0007669"/>
    <property type="project" value="InterPro"/>
</dbReference>
<dbReference type="SMART" id="SM00312">
    <property type="entry name" value="PX"/>
    <property type="match status" value="1"/>
</dbReference>
<dbReference type="Pfam" id="PF00787">
    <property type="entry name" value="PX"/>
    <property type="match status" value="1"/>
</dbReference>
<evidence type="ECO:0000256" key="4">
    <source>
        <dbReference type="ARBA" id="ARBA00022448"/>
    </source>
</evidence>
<dbReference type="Gene3D" id="1.20.1270.60">
    <property type="entry name" value="Arfaptin homology (AH) domain/BAR domain"/>
    <property type="match status" value="1"/>
</dbReference>
<evidence type="ECO:0000256" key="11">
    <source>
        <dbReference type="SAM" id="MobiDB-lite"/>
    </source>
</evidence>
<dbReference type="GO" id="GO:0061709">
    <property type="term" value="P:reticulophagy"/>
    <property type="evidence" value="ECO:0007669"/>
    <property type="project" value="TreeGrafter"/>
</dbReference>
<evidence type="ECO:0000313" key="13">
    <source>
        <dbReference type="EMBL" id="ODV87222.1"/>
    </source>
</evidence>
<gene>
    <name evidence="13" type="ORF">CANARDRAFT_194209</name>
</gene>
<feature type="domain" description="PX" evidence="12">
    <location>
        <begin position="62"/>
        <end position="183"/>
    </location>
</feature>
<dbReference type="Proteomes" id="UP000094801">
    <property type="component" value="Unassembled WGS sequence"/>
</dbReference>
<evidence type="ECO:0000256" key="5">
    <source>
        <dbReference type="ARBA" id="ARBA00022490"/>
    </source>
</evidence>